<accession>A0A381S902</accession>
<proteinExistence type="predicted"/>
<dbReference type="GO" id="GO:0031419">
    <property type="term" value="F:cobalamin binding"/>
    <property type="evidence" value="ECO:0007669"/>
    <property type="project" value="UniProtKB-KW"/>
</dbReference>
<dbReference type="PROSITE" id="PS51332">
    <property type="entry name" value="B12_BINDING"/>
    <property type="match status" value="1"/>
</dbReference>
<dbReference type="PANTHER" id="PTHR48101:SF1">
    <property type="entry name" value="METHYLMALONYL-COA MUTASE, LARGE SUBUNIT"/>
    <property type="match status" value="1"/>
</dbReference>
<dbReference type="AlphaFoldDB" id="A0A381S902"/>
<keyword evidence="5" id="KW-0170">Cobalt</keyword>
<name>A0A381S902_9ZZZZ</name>
<evidence type="ECO:0000256" key="3">
    <source>
        <dbReference type="ARBA" id="ARBA00022723"/>
    </source>
</evidence>
<evidence type="ECO:0000259" key="6">
    <source>
        <dbReference type="PROSITE" id="PS51332"/>
    </source>
</evidence>
<evidence type="ECO:0000256" key="2">
    <source>
        <dbReference type="ARBA" id="ARBA00022628"/>
    </source>
</evidence>
<evidence type="ECO:0000256" key="1">
    <source>
        <dbReference type="ARBA" id="ARBA00001922"/>
    </source>
</evidence>
<keyword evidence="2" id="KW-0846">Cobalamin</keyword>
<dbReference type="NCBIfam" id="TIGR00640">
    <property type="entry name" value="acid_CoA_mut_C"/>
    <property type="match status" value="1"/>
</dbReference>
<dbReference type="Gene3D" id="3.40.50.280">
    <property type="entry name" value="Cobalamin-binding domain"/>
    <property type="match status" value="1"/>
</dbReference>
<protein>
    <recommendedName>
        <fullName evidence="6">B12-binding domain-containing protein</fullName>
    </recommendedName>
</protein>
<organism evidence="7">
    <name type="scientific">marine metagenome</name>
    <dbReference type="NCBI Taxonomy" id="408172"/>
    <lineage>
        <taxon>unclassified sequences</taxon>
        <taxon>metagenomes</taxon>
        <taxon>ecological metagenomes</taxon>
    </lineage>
</organism>
<dbReference type="SUPFAM" id="SSF52242">
    <property type="entry name" value="Cobalamin (vitamin B12)-binding domain"/>
    <property type="match status" value="1"/>
</dbReference>
<gene>
    <name evidence="7" type="ORF">METZ01_LOCUS50447</name>
</gene>
<dbReference type="PANTHER" id="PTHR48101">
    <property type="entry name" value="METHYLMALONYL-COA MUTASE, MITOCHONDRIAL-RELATED"/>
    <property type="match status" value="1"/>
</dbReference>
<keyword evidence="3" id="KW-0479">Metal-binding</keyword>
<comment type="cofactor">
    <cofactor evidence="1">
        <name>adenosylcob(III)alamin</name>
        <dbReference type="ChEBI" id="CHEBI:18408"/>
    </cofactor>
</comment>
<evidence type="ECO:0000313" key="7">
    <source>
        <dbReference type="EMBL" id="SUZ97593.1"/>
    </source>
</evidence>
<dbReference type="InterPro" id="IPR036724">
    <property type="entry name" value="Cobalamin-bd_sf"/>
</dbReference>
<dbReference type="Pfam" id="PF02310">
    <property type="entry name" value="B12-binding"/>
    <property type="match status" value="1"/>
</dbReference>
<dbReference type="GO" id="GO:0046872">
    <property type="term" value="F:metal ion binding"/>
    <property type="evidence" value="ECO:0007669"/>
    <property type="project" value="UniProtKB-KW"/>
</dbReference>
<dbReference type="EMBL" id="UINC01002524">
    <property type="protein sequence ID" value="SUZ97593.1"/>
    <property type="molecule type" value="Genomic_DNA"/>
</dbReference>
<dbReference type="InterPro" id="IPR006158">
    <property type="entry name" value="Cobalamin-bd"/>
</dbReference>
<dbReference type="InterPro" id="IPR006159">
    <property type="entry name" value="Acid_CoA_mut_C"/>
</dbReference>
<keyword evidence="4" id="KW-0413">Isomerase</keyword>
<feature type="domain" description="B12-binding" evidence="6">
    <location>
        <begin position="4"/>
        <end position="130"/>
    </location>
</feature>
<reference evidence="7" key="1">
    <citation type="submission" date="2018-05" db="EMBL/GenBank/DDBJ databases">
        <authorList>
            <person name="Lanie J.A."/>
            <person name="Ng W.-L."/>
            <person name="Kazmierczak K.M."/>
            <person name="Andrzejewski T.M."/>
            <person name="Davidsen T.M."/>
            <person name="Wayne K.J."/>
            <person name="Tettelin H."/>
            <person name="Glass J.I."/>
            <person name="Rusch D."/>
            <person name="Podicherti R."/>
            <person name="Tsui H.-C.T."/>
            <person name="Winkler M.E."/>
        </authorList>
    </citation>
    <scope>NUCLEOTIDE SEQUENCE</scope>
</reference>
<evidence type="ECO:0000256" key="5">
    <source>
        <dbReference type="ARBA" id="ARBA00023285"/>
    </source>
</evidence>
<dbReference type="GO" id="GO:0016853">
    <property type="term" value="F:isomerase activity"/>
    <property type="evidence" value="ECO:0007669"/>
    <property type="project" value="UniProtKB-KW"/>
</dbReference>
<evidence type="ECO:0000256" key="4">
    <source>
        <dbReference type="ARBA" id="ARBA00023235"/>
    </source>
</evidence>
<sequence>MKNTIKVLMAKPGLDGHDVGAKVVVQGLKASGFEVVYLGLRQTPERIAEAAKEQNVDVIGISVLSGAHMTICGRLGELLTANGLKDKFWMVGGNIPLNDRDKLRDLGFDGVFPTGTPLDEICNKIKEKLE</sequence>